<dbReference type="InterPro" id="IPR050625">
    <property type="entry name" value="ParA/MinD_ATPase"/>
</dbReference>
<dbReference type="Pfam" id="PF01656">
    <property type="entry name" value="CbiA"/>
    <property type="match status" value="1"/>
</dbReference>
<evidence type="ECO:0000259" key="4">
    <source>
        <dbReference type="Pfam" id="PF01656"/>
    </source>
</evidence>
<name>A0A3N0B4S5_9ACTN</name>
<dbReference type="PANTHER" id="PTHR43384:SF6">
    <property type="entry name" value="SEPTUM SITE-DETERMINING PROTEIN MIND HOMOLOG, CHLOROPLASTIC"/>
    <property type="match status" value="1"/>
</dbReference>
<dbReference type="SUPFAM" id="SSF52540">
    <property type="entry name" value="P-loop containing nucleoside triphosphate hydrolases"/>
    <property type="match status" value="1"/>
</dbReference>
<evidence type="ECO:0000256" key="3">
    <source>
        <dbReference type="SAM" id="MobiDB-lite"/>
    </source>
</evidence>
<evidence type="ECO:0000256" key="2">
    <source>
        <dbReference type="ARBA" id="ARBA00022840"/>
    </source>
</evidence>
<dbReference type="PANTHER" id="PTHR43384">
    <property type="entry name" value="SEPTUM SITE-DETERMINING PROTEIN MIND HOMOLOG, CHLOROPLASTIC-RELATED"/>
    <property type="match status" value="1"/>
</dbReference>
<evidence type="ECO:0000313" key="6">
    <source>
        <dbReference type="Proteomes" id="UP000269591"/>
    </source>
</evidence>
<dbReference type="Gene3D" id="3.40.50.300">
    <property type="entry name" value="P-loop containing nucleotide triphosphate hydrolases"/>
    <property type="match status" value="1"/>
</dbReference>
<keyword evidence="2" id="KW-0067">ATP-binding</keyword>
<dbReference type="GO" id="GO:0005829">
    <property type="term" value="C:cytosol"/>
    <property type="evidence" value="ECO:0007669"/>
    <property type="project" value="TreeGrafter"/>
</dbReference>
<dbReference type="GO" id="GO:0005524">
    <property type="term" value="F:ATP binding"/>
    <property type="evidence" value="ECO:0007669"/>
    <property type="project" value="UniProtKB-KW"/>
</dbReference>
<feature type="compositionally biased region" description="Basic and acidic residues" evidence="3">
    <location>
        <begin position="502"/>
        <end position="512"/>
    </location>
</feature>
<keyword evidence="1" id="KW-0547">Nucleotide-binding</keyword>
<feature type="compositionally biased region" description="Basic residues" evidence="3">
    <location>
        <begin position="513"/>
        <end position="523"/>
    </location>
</feature>
<protein>
    <submittedName>
        <fullName evidence="5">Chromosome partitioning protein ParA</fullName>
    </submittedName>
</protein>
<dbReference type="Proteomes" id="UP000269591">
    <property type="component" value="Unassembled WGS sequence"/>
</dbReference>
<feature type="domain" description="CobQ/CobB/MinD/ParA nucleotide binding" evidence="4">
    <location>
        <begin position="268"/>
        <end position="369"/>
    </location>
</feature>
<dbReference type="AlphaFoldDB" id="A0A3N0B4S5"/>
<evidence type="ECO:0000313" key="5">
    <source>
        <dbReference type="EMBL" id="RNL42117.1"/>
    </source>
</evidence>
<proteinExistence type="predicted"/>
<evidence type="ECO:0000256" key="1">
    <source>
        <dbReference type="ARBA" id="ARBA00022741"/>
    </source>
</evidence>
<dbReference type="GO" id="GO:0016887">
    <property type="term" value="F:ATP hydrolysis activity"/>
    <property type="evidence" value="ECO:0007669"/>
    <property type="project" value="TreeGrafter"/>
</dbReference>
<sequence length="523" mass="55649">MPKRKANRLIRTAPRMVALWAMLRMRHRLRVRRVGLPPLCPTREREHLRELIYAAMRRGGLRAMEKRVVMCADGQSLRNPAMVGLAGEPLDALGWLACASGAEECRKAARLLSAVEEAWIVSCDDMEPINVAAAVKRDDPSKRVFVVSCGQNGSMASRVANAGIDGLWSESQFLKRFSQVKRACADLETKAQSENAPRQEPLRRMRKVSAQAPAPTSASGVVAEGVASVPQQAVGNAVQGAKPAVAESSEHALQPHAAAATSKSAAVIAVASGSGGCGKSTVSAIAAALVAKAGLAVIAIDADLQFGDLHYLLGIKEPLRIEEALAEPSRLDRLGEEARKGVALIAAPRRLEMSEEVASELSGVIAKAAALCDVVVVNTGAFWSDAQAAAFEAADAVLFLMDSRPSSLRATTHAVELCARMGVATTSFTFVVNRHDRTKLLSAVDVSCSLRGAHAVELPEGGRDVDELLGSGYVQELIDSKNPLVASAKELLGRVLPEDRREALESVKAEPSRKRRSLFGRGG</sequence>
<keyword evidence="6" id="KW-1185">Reference proteome</keyword>
<dbReference type="EMBL" id="QIBX01000001">
    <property type="protein sequence ID" value="RNL42117.1"/>
    <property type="molecule type" value="Genomic_DNA"/>
</dbReference>
<dbReference type="InterPro" id="IPR027417">
    <property type="entry name" value="P-loop_NTPase"/>
</dbReference>
<reference evidence="6" key="1">
    <citation type="submission" date="2018-05" db="EMBL/GenBank/DDBJ databases">
        <title>Genome Sequencing of selected type strains of the family Eggerthellaceae.</title>
        <authorList>
            <person name="Danylec N."/>
            <person name="Stoll D.A."/>
            <person name="Doetsch A."/>
            <person name="Huch M."/>
        </authorList>
    </citation>
    <scope>NUCLEOTIDE SEQUENCE [LARGE SCALE GENOMIC DNA]</scope>
    <source>
        <strain evidence="6">DSM 24851</strain>
    </source>
</reference>
<comment type="caution">
    <text evidence="5">The sequence shown here is derived from an EMBL/GenBank/DDBJ whole genome shotgun (WGS) entry which is preliminary data.</text>
</comment>
<accession>A0A3N0B4S5</accession>
<organism evidence="5 6">
    <name type="scientific">Slackia equolifaciens</name>
    <dbReference type="NCBI Taxonomy" id="498718"/>
    <lineage>
        <taxon>Bacteria</taxon>
        <taxon>Bacillati</taxon>
        <taxon>Actinomycetota</taxon>
        <taxon>Coriobacteriia</taxon>
        <taxon>Eggerthellales</taxon>
        <taxon>Eggerthellaceae</taxon>
        <taxon>Slackia</taxon>
    </lineage>
</organism>
<feature type="region of interest" description="Disordered" evidence="3">
    <location>
        <begin position="502"/>
        <end position="523"/>
    </location>
</feature>
<dbReference type="InterPro" id="IPR002586">
    <property type="entry name" value="CobQ/CobB/MinD/ParA_Nub-bd_dom"/>
</dbReference>
<dbReference type="GO" id="GO:0009898">
    <property type="term" value="C:cytoplasmic side of plasma membrane"/>
    <property type="evidence" value="ECO:0007669"/>
    <property type="project" value="TreeGrafter"/>
</dbReference>
<gene>
    <name evidence="5" type="ORF">DMP06_01550</name>
</gene>
<dbReference type="GO" id="GO:0051782">
    <property type="term" value="P:negative regulation of cell division"/>
    <property type="evidence" value="ECO:0007669"/>
    <property type="project" value="TreeGrafter"/>
</dbReference>